<dbReference type="Proteomes" id="UP000187455">
    <property type="component" value="Unassembled WGS sequence"/>
</dbReference>
<dbReference type="GO" id="GO:0005634">
    <property type="term" value="C:nucleus"/>
    <property type="evidence" value="ECO:0007669"/>
    <property type="project" value="TreeGrafter"/>
</dbReference>
<dbReference type="InterPro" id="IPR044852">
    <property type="entry name" value="WBP2-like"/>
</dbReference>
<dbReference type="AlphaFoldDB" id="A0A1R0H9N7"/>
<gene>
    <name evidence="2" type="ORF">AYI68_g19</name>
</gene>
<evidence type="ECO:0000256" key="1">
    <source>
        <dbReference type="SAM" id="MobiDB-lite"/>
    </source>
</evidence>
<keyword evidence="3" id="KW-1185">Reference proteome</keyword>
<comment type="caution">
    <text evidence="2">The sequence shown here is derived from an EMBL/GenBank/DDBJ whole genome shotgun (WGS) entry which is preliminary data.</text>
</comment>
<dbReference type="PANTHER" id="PTHR31606">
    <property type="entry name" value="WW DOMAIN BINDING PROTEIN 2, ISOFORM E"/>
    <property type="match status" value="1"/>
</dbReference>
<sequence>MTFSVPHTYILNPKFQQPIFGANYLHLDFEPVPEGGLPSNGKLKLIFKEAGGFDFYTIFMQMLDRIRETGEIPSHNEVLPSYSEVVGEQNTQPANNLQSTDQNNLPVYDFPPSNFNPDEKR</sequence>
<dbReference type="GO" id="GO:0003713">
    <property type="term" value="F:transcription coactivator activity"/>
    <property type="evidence" value="ECO:0007669"/>
    <property type="project" value="InterPro"/>
</dbReference>
<accession>A0A1R0H9N7</accession>
<proteinExistence type="predicted"/>
<protein>
    <submittedName>
        <fullName evidence="2">UPF0664 stress-induced protein</fullName>
    </submittedName>
</protein>
<dbReference type="EMBL" id="LSSL01000004">
    <property type="protein sequence ID" value="OLY85788.1"/>
    <property type="molecule type" value="Genomic_DNA"/>
</dbReference>
<reference evidence="2 3" key="1">
    <citation type="journal article" date="2016" name="Mol. Biol. Evol.">
        <title>Genome-Wide Survey of Gut Fungi (Harpellales) Reveals the First Horizontally Transferred Ubiquitin Gene from a Mosquito Host.</title>
        <authorList>
            <person name="Wang Y."/>
            <person name="White M.M."/>
            <person name="Kvist S."/>
            <person name="Moncalvo J.M."/>
        </authorList>
    </citation>
    <scope>NUCLEOTIDE SEQUENCE [LARGE SCALE GENOMIC DNA]</scope>
    <source>
        <strain evidence="2 3">ALG-7-W6</strain>
    </source>
</reference>
<feature type="compositionally biased region" description="Polar residues" evidence="1">
    <location>
        <begin position="88"/>
        <end position="105"/>
    </location>
</feature>
<dbReference type="SUPFAM" id="SSF50729">
    <property type="entry name" value="PH domain-like"/>
    <property type="match status" value="1"/>
</dbReference>
<evidence type="ECO:0000313" key="2">
    <source>
        <dbReference type="EMBL" id="OLY85788.1"/>
    </source>
</evidence>
<organism evidence="2 3">
    <name type="scientific">Smittium mucronatum</name>
    <dbReference type="NCBI Taxonomy" id="133383"/>
    <lineage>
        <taxon>Eukaryota</taxon>
        <taxon>Fungi</taxon>
        <taxon>Fungi incertae sedis</taxon>
        <taxon>Zoopagomycota</taxon>
        <taxon>Kickxellomycotina</taxon>
        <taxon>Harpellomycetes</taxon>
        <taxon>Harpellales</taxon>
        <taxon>Legeriomycetaceae</taxon>
        <taxon>Smittium</taxon>
    </lineage>
</organism>
<feature type="region of interest" description="Disordered" evidence="1">
    <location>
        <begin position="77"/>
        <end position="121"/>
    </location>
</feature>
<dbReference type="STRING" id="133383.A0A1R0H9N7"/>
<dbReference type="PANTHER" id="PTHR31606:SF1">
    <property type="entry name" value="WW DOMAIN BINDING PROTEIN 2, ISOFORM E"/>
    <property type="match status" value="1"/>
</dbReference>
<dbReference type="GO" id="GO:0031490">
    <property type="term" value="F:chromatin DNA binding"/>
    <property type="evidence" value="ECO:0007669"/>
    <property type="project" value="TreeGrafter"/>
</dbReference>
<evidence type="ECO:0000313" key="3">
    <source>
        <dbReference type="Proteomes" id="UP000187455"/>
    </source>
</evidence>
<name>A0A1R0H9N7_9FUNG</name>
<dbReference type="OrthoDB" id="1259151at2759"/>